<dbReference type="AlphaFoldDB" id="A0A0G0Y5X2"/>
<name>A0A0G0Y5X2_9BACT</name>
<sequence>MDKKYTKKLENVIKQMLTPLKKIPFSLVIEGLSGCKIIPFQKKDKKDIVLLEKLRKAAKIAGNKFNKKGVVRPRPNEVGNDIEPFVKKALNDIGYKAGTPTTNSGSKKSTGYPDIEFIDEFKRVNYLECKTFNVKNIATTQRSFYLSPSEKFKITKNAHHFVLSFEIFITKSIGKNNLFKCKSWKILSVESLDVDVKYEFNADNARLYAKELIIAKGNL</sequence>
<dbReference type="Proteomes" id="UP000034236">
    <property type="component" value="Unassembled WGS sequence"/>
</dbReference>
<reference evidence="1 2" key="1">
    <citation type="journal article" date="2015" name="Nature">
        <title>rRNA introns, odd ribosomes, and small enigmatic genomes across a large radiation of phyla.</title>
        <authorList>
            <person name="Brown C.T."/>
            <person name="Hug L.A."/>
            <person name="Thomas B.C."/>
            <person name="Sharon I."/>
            <person name="Castelle C.J."/>
            <person name="Singh A."/>
            <person name="Wilkins M.J."/>
            <person name="Williams K.H."/>
            <person name="Banfield J.F."/>
        </authorList>
    </citation>
    <scope>NUCLEOTIDE SEQUENCE [LARGE SCALE GENOMIC DNA]</scope>
</reference>
<protein>
    <recommendedName>
        <fullName evidence="3">Restriction endonuclease</fullName>
    </recommendedName>
</protein>
<proteinExistence type="predicted"/>
<comment type="caution">
    <text evidence="1">The sequence shown here is derived from an EMBL/GenBank/DDBJ whole genome shotgun (WGS) entry which is preliminary data.</text>
</comment>
<evidence type="ECO:0000313" key="2">
    <source>
        <dbReference type="Proteomes" id="UP000034236"/>
    </source>
</evidence>
<accession>A0A0G0Y5X2</accession>
<evidence type="ECO:0008006" key="3">
    <source>
        <dbReference type="Google" id="ProtNLM"/>
    </source>
</evidence>
<dbReference type="EMBL" id="LCBE01000003">
    <property type="protein sequence ID" value="KKS04856.1"/>
    <property type="molecule type" value="Genomic_DNA"/>
</dbReference>
<evidence type="ECO:0000313" key="1">
    <source>
        <dbReference type="EMBL" id="KKS04856.1"/>
    </source>
</evidence>
<gene>
    <name evidence="1" type="ORF">UU58_C0003G0054</name>
</gene>
<organism evidence="1 2">
    <name type="scientific">Candidatus Nomurabacteria bacterium GW2011_GWA2_41_25</name>
    <dbReference type="NCBI Taxonomy" id="1618736"/>
    <lineage>
        <taxon>Bacteria</taxon>
        <taxon>Candidatus Nomuraibacteriota</taxon>
    </lineage>
</organism>